<evidence type="ECO:0000313" key="1">
    <source>
        <dbReference type="EMBL" id="BDV44048.1"/>
    </source>
</evidence>
<sequence>MDLSLSQEVPLFHGSRADFYRFNPLYIGTGENAGPGVGFHFTDSLKGAAAHAKGYVRGDGEPLVYVCRAVTGSNVIRRGIAPAKHPPVIQKIWNEKLPVACSRLFSALNWFDELENYFSPILVADCPSDNSEAKKCHFLQQCGIDFITNYEAGWQDAYLHGDVILLLNPNMVEIIECLRADEICAETIGDPKKYLLSNSQLLLGDTNVLSYLRRATGRQLGQWSGEPIHRPAVDW</sequence>
<keyword evidence="2" id="KW-1185">Reference proteome</keyword>
<reference evidence="1 2" key="1">
    <citation type="submission" date="2022-12" db="EMBL/GenBank/DDBJ databases">
        <title>Polyphasic characterization of Geotalea uranireducens NIT-SL11 newly isolated from a complex of sewage sludge and microbially reduced graphene oxide.</title>
        <authorList>
            <person name="Xie L."/>
            <person name="Yoshida N."/>
            <person name="Meng L."/>
        </authorList>
    </citation>
    <scope>NUCLEOTIDE SEQUENCE [LARGE SCALE GENOMIC DNA]</scope>
    <source>
        <strain evidence="1 2">NIT-SL11</strain>
    </source>
</reference>
<proteinExistence type="predicted"/>
<protein>
    <submittedName>
        <fullName evidence="1">Uncharacterized protein</fullName>
    </submittedName>
</protein>
<gene>
    <name evidence="1" type="ORF">GURASL_29710</name>
</gene>
<accession>A0ABN6VUL9</accession>
<name>A0ABN6VUL9_9BACT</name>
<dbReference type="Proteomes" id="UP001317705">
    <property type="component" value="Chromosome"/>
</dbReference>
<evidence type="ECO:0000313" key="2">
    <source>
        <dbReference type="Proteomes" id="UP001317705"/>
    </source>
</evidence>
<dbReference type="RefSeq" id="WP_282000161.1">
    <property type="nucleotide sequence ID" value="NZ_AP027151.1"/>
</dbReference>
<dbReference type="EMBL" id="AP027151">
    <property type="protein sequence ID" value="BDV44048.1"/>
    <property type="molecule type" value="Genomic_DNA"/>
</dbReference>
<organism evidence="1 2">
    <name type="scientific">Geotalea uraniireducens</name>
    <dbReference type="NCBI Taxonomy" id="351604"/>
    <lineage>
        <taxon>Bacteria</taxon>
        <taxon>Pseudomonadati</taxon>
        <taxon>Thermodesulfobacteriota</taxon>
        <taxon>Desulfuromonadia</taxon>
        <taxon>Geobacterales</taxon>
        <taxon>Geobacteraceae</taxon>
        <taxon>Geotalea</taxon>
    </lineage>
</organism>